<comment type="subcellular location">
    <subcellularLocation>
        <location evidence="1">Nucleus</location>
    </subcellularLocation>
</comment>
<evidence type="ECO:0000256" key="2">
    <source>
        <dbReference type="ARBA" id="ARBA00023015"/>
    </source>
</evidence>
<reference evidence="8" key="1">
    <citation type="journal article" date="2016" name="Nat. Biotechnol.">
        <title>Sequencing wild and cultivated cassava and related species reveals extensive interspecific hybridization and genetic diversity.</title>
        <authorList>
            <person name="Bredeson J.V."/>
            <person name="Lyons J.B."/>
            <person name="Prochnik S.E."/>
            <person name="Wu G.A."/>
            <person name="Ha C.M."/>
            <person name="Edsinger-Gonzales E."/>
            <person name="Grimwood J."/>
            <person name="Schmutz J."/>
            <person name="Rabbi I.Y."/>
            <person name="Egesi C."/>
            <person name="Nauluvula P."/>
            <person name="Lebot V."/>
            <person name="Ndunguru J."/>
            <person name="Mkamilo G."/>
            <person name="Bart R.S."/>
            <person name="Setter T.L."/>
            <person name="Gleadow R.M."/>
            <person name="Kulakow P."/>
            <person name="Ferguson M.E."/>
            <person name="Rounsley S."/>
            <person name="Rokhsar D.S."/>
        </authorList>
    </citation>
    <scope>NUCLEOTIDE SEQUENCE [LARGE SCALE GENOMIC DNA]</scope>
    <source>
        <strain evidence="8">cv. AM560-2</strain>
    </source>
</reference>
<evidence type="ECO:0000256" key="3">
    <source>
        <dbReference type="ARBA" id="ARBA00023125"/>
    </source>
</evidence>
<dbReference type="EMBL" id="CM004395">
    <property type="protein sequence ID" value="OAY41709.1"/>
    <property type="molecule type" value="Genomic_DNA"/>
</dbReference>
<proteinExistence type="predicted"/>
<organism evidence="7 8">
    <name type="scientific">Manihot esculenta</name>
    <name type="common">Cassava</name>
    <name type="synonym">Jatropha manihot</name>
    <dbReference type="NCBI Taxonomy" id="3983"/>
    <lineage>
        <taxon>Eukaryota</taxon>
        <taxon>Viridiplantae</taxon>
        <taxon>Streptophyta</taxon>
        <taxon>Embryophyta</taxon>
        <taxon>Tracheophyta</taxon>
        <taxon>Spermatophyta</taxon>
        <taxon>Magnoliopsida</taxon>
        <taxon>eudicotyledons</taxon>
        <taxon>Gunneridae</taxon>
        <taxon>Pentapetalae</taxon>
        <taxon>rosids</taxon>
        <taxon>fabids</taxon>
        <taxon>Malpighiales</taxon>
        <taxon>Euphorbiaceae</taxon>
        <taxon>Crotonoideae</taxon>
        <taxon>Manihoteae</taxon>
        <taxon>Manihot</taxon>
    </lineage>
</organism>
<keyword evidence="5" id="KW-0539">Nucleus</keyword>
<accession>A0A2C9VBF6</accession>
<dbReference type="InterPro" id="IPR036576">
    <property type="entry name" value="WRKY_dom_sf"/>
</dbReference>
<dbReference type="GO" id="GO:0006355">
    <property type="term" value="P:regulation of DNA-templated transcription"/>
    <property type="evidence" value="ECO:0000318"/>
    <property type="project" value="GO_Central"/>
</dbReference>
<evidence type="ECO:0000259" key="6">
    <source>
        <dbReference type="PROSITE" id="PS50811"/>
    </source>
</evidence>
<dbReference type="Pfam" id="PF03106">
    <property type="entry name" value="WRKY"/>
    <property type="match status" value="1"/>
</dbReference>
<dbReference type="OrthoDB" id="2021064at2759"/>
<feature type="domain" description="WRKY" evidence="6">
    <location>
        <begin position="127"/>
        <end position="190"/>
    </location>
</feature>
<dbReference type="PANTHER" id="PTHR31282">
    <property type="entry name" value="WRKY TRANSCRIPTION FACTOR 21-RELATED"/>
    <property type="match status" value="1"/>
</dbReference>
<sequence>MKSCCPENLPYNQRKAIDELIRDKLIRGREFANQLKVIFSDSIGDGSARAEDLVVKVVNTFTSTLSILNGVESDEVSQFPASIHVGSPCYDGRKSEDSGESIRSTSKMRDRRECYKRRKASHSWIKDSPDLQDDGHAWRKYGQKVILNAKFPRNYFRCTHKFDQGCQATKQVQRIEEEPPMYRTTYSGHHTCKNLLRASQLMLDVPGVTDSSILLSFNDNGHGHHHDNITNICDSPFLSSFQSIKHHISHNESYSSHHYLVSPDDHLSKLDLEDVICGVHSSCTNNSSITHQSSGVDMIVTSVDSHLDEVLAYFDS</sequence>
<evidence type="ECO:0000256" key="1">
    <source>
        <dbReference type="ARBA" id="ARBA00004123"/>
    </source>
</evidence>
<dbReference type="GO" id="GO:0003700">
    <property type="term" value="F:DNA-binding transcription factor activity"/>
    <property type="evidence" value="ECO:0000318"/>
    <property type="project" value="GO_Central"/>
</dbReference>
<dbReference type="Gene3D" id="2.20.25.80">
    <property type="entry name" value="WRKY domain"/>
    <property type="match status" value="1"/>
</dbReference>
<dbReference type="AlphaFoldDB" id="A0A2C9VBF6"/>
<keyword evidence="8" id="KW-1185">Reference proteome</keyword>
<gene>
    <name evidence="7" type="ORF">MANES_09G123700v8</name>
</gene>
<name>A0A2C9VBF6_MANES</name>
<dbReference type="InterPro" id="IPR044810">
    <property type="entry name" value="WRKY_plant"/>
</dbReference>
<dbReference type="Proteomes" id="UP000091857">
    <property type="component" value="Chromosome 9"/>
</dbReference>
<keyword evidence="3" id="KW-0238">DNA-binding</keyword>
<keyword evidence="2" id="KW-0805">Transcription regulation</keyword>
<dbReference type="SMR" id="A0A2C9VBF6"/>
<evidence type="ECO:0000313" key="7">
    <source>
        <dbReference type="EMBL" id="OAY41709.1"/>
    </source>
</evidence>
<dbReference type="GO" id="GO:0005634">
    <property type="term" value="C:nucleus"/>
    <property type="evidence" value="ECO:0000318"/>
    <property type="project" value="GO_Central"/>
</dbReference>
<dbReference type="Gramene" id="Manes.09G123700.1.v8.1">
    <property type="protein sequence ID" value="Manes.09G123700.1.v8.1.CDS"/>
    <property type="gene ID" value="Manes.09G123700.v8.1"/>
</dbReference>
<protein>
    <recommendedName>
        <fullName evidence="6">WRKY domain-containing protein</fullName>
    </recommendedName>
</protein>
<evidence type="ECO:0000256" key="4">
    <source>
        <dbReference type="ARBA" id="ARBA00023163"/>
    </source>
</evidence>
<comment type="caution">
    <text evidence="7">The sequence shown here is derived from an EMBL/GenBank/DDBJ whole genome shotgun (WGS) entry which is preliminary data.</text>
</comment>
<evidence type="ECO:0000256" key="5">
    <source>
        <dbReference type="ARBA" id="ARBA00023242"/>
    </source>
</evidence>
<dbReference type="SMART" id="SM00774">
    <property type="entry name" value="WRKY"/>
    <property type="match status" value="1"/>
</dbReference>
<keyword evidence="4" id="KW-0804">Transcription</keyword>
<dbReference type="PROSITE" id="PS50811">
    <property type="entry name" value="WRKY"/>
    <property type="match status" value="1"/>
</dbReference>
<dbReference type="GO" id="GO:0000976">
    <property type="term" value="F:transcription cis-regulatory region binding"/>
    <property type="evidence" value="ECO:0000318"/>
    <property type="project" value="GO_Central"/>
</dbReference>
<dbReference type="SUPFAM" id="SSF118290">
    <property type="entry name" value="WRKY DNA-binding domain"/>
    <property type="match status" value="1"/>
</dbReference>
<evidence type="ECO:0000313" key="8">
    <source>
        <dbReference type="Proteomes" id="UP000091857"/>
    </source>
</evidence>
<dbReference type="InterPro" id="IPR003657">
    <property type="entry name" value="WRKY_dom"/>
</dbReference>